<reference evidence="3" key="1">
    <citation type="submission" date="2018-12" db="EMBL/GenBank/DDBJ databases">
        <authorList>
            <person name="Will S."/>
            <person name="Neumann-Schaal M."/>
            <person name="Henke P."/>
        </authorList>
    </citation>
    <scope>NUCLEOTIDE SEQUENCE</scope>
    <source>
        <strain evidence="3">PCC 7102</strain>
    </source>
</reference>
<evidence type="ECO:0000256" key="1">
    <source>
        <dbReference type="SAM" id="MobiDB-lite"/>
    </source>
</evidence>
<accession>A0A3S1C3E7</accession>
<keyword evidence="4" id="KW-1185">Reference proteome</keyword>
<dbReference type="Proteomes" id="UP000271624">
    <property type="component" value="Unassembled WGS sequence"/>
</dbReference>
<protein>
    <recommendedName>
        <fullName evidence="5">DUF4335 domain-containing protein</fullName>
    </recommendedName>
</protein>
<keyword evidence="2" id="KW-0472">Membrane</keyword>
<reference evidence="3" key="2">
    <citation type="journal article" date="2019" name="Genome Biol. Evol.">
        <title>Day and night: Metabolic profiles and evolutionary relationships of six axenic non-marine cyanobacteria.</title>
        <authorList>
            <person name="Will S.E."/>
            <person name="Henke P."/>
            <person name="Boedeker C."/>
            <person name="Huang S."/>
            <person name="Brinkmann H."/>
            <person name="Rohde M."/>
            <person name="Jarek M."/>
            <person name="Friedl T."/>
            <person name="Seufert S."/>
            <person name="Schumacher M."/>
            <person name="Overmann J."/>
            <person name="Neumann-Schaal M."/>
            <person name="Petersen J."/>
        </authorList>
    </citation>
    <scope>NUCLEOTIDE SEQUENCE [LARGE SCALE GENOMIC DNA]</scope>
    <source>
        <strain evidence="3">PCC 7102</strain>
    </source>
</reference>
<keyword evidence="2" id="KW-0812">Transmembrane</keyword>
<feature type="compositionally biased region" description="Polar residues" evidence="1">
    <location>
        <begin position="385"/>
        <end position="405"/>
    </location>
</feature>
<dbReference type="InterPro" id="IPR025569">
    <property type="entry name" value="DUF4335"/>
</dbReference>
<proteinExistence type="predicted"/>
<gene>
    <name evidence="3" type="ORF">DSM106972_088090</name>
</gene>
<evidence type="ECO:0000313" key="3">
    <source>
        <dbReference type="EMBL" id="RUS96267.1"/>
    </source>
</evidence>
<organism evidence="3 4">
    <name type="scientific">Dulcicalothrix desertica PCC 7102</name>
    <dbReference type="NCBI Taxonomy" id="232991"/>
    <lineage>
        <taxon>Bacteria</taxon>
        <taxon>Bacillati</taxon>
        <taxon>Cyanobacteriota</taxon>
        <taxon>Cyanophyceae</taxon>
        <taxon>Nostocales</taxon>
        <taxon>Calotrichaceae</taxon>
        <taxon>Dulcicalothrix</taxon>
    </lineage>
</organism>
<dbReference type="EMBL" id="RSCL01000037">
    <property type="protein sequence ID" value="RUS96267.1"/>
    <property type="molecule type" value="Genomic_DNA"/>
</dbReference>
<feature type="region of interest" description="Disordered" evidence="1">
    <location>
        <begin position="385"/>
        <end position="466"/>
    </location>
</feature>
<evidence type="ECO:0000313" key="4">
    <source>
        <dbReference type="Proteomes" id="UP000271624"/>
    </source>
</evidence>
<sequence>MPLSNSVIRRYTPPTCTLEVSAQNSPLSQWMGKSVLKQLSFSLRLDDPRLPEDQRVAIRGNRDQLEALCAAVTAYVQQFLHTQPDKFWESYNNSGDATQVLNSTEAPQDIHNTNTRLSTLGKPYNINNTQFPQSEIYIEPSGYLSHHLHLGNLASPTTGVVKLSLLQLFDLASALDEYSADVLALPNLNNTRRRTSAIPNWAPIAAVFALALGLTPFTLQYANRARQNQQSQQTAANTPSEALQTPLPTVAATPGLLPTPLDTLPPIAAGLPTPPPGAVSTNLPIPGAIPTPGANINTSTLPTTNLPPSSIVGNLPIPNSTQRPNLGVPTTSQPGANFTFPDRIPSGNTLTIPELTNPRLPTIPTGKTSPILTSPGSIALQPNIAQQARSSTQPRNNTSARGNIGTSKLPSTTLPSTIPPISSISPISPTTGLPSLDALETPYNEPRPATPRANRTAPGGTDGSLLTRLREARDSSGRIATASNRSTTTATNTIFDTPQISEARNVLRATWKPPQGLKQTLEYSLLVGVDGSIERILPLGKAARDFVDRTGMPLIGEQFVSPNRNGQSVRIRAVFSPDGKVQTFPEKD</sequence>
<dbReference type="AlphaFoldDB" id="A0A3S1C3E7"/>
<feature type="transmembrane region" description="Helical" evidence="2">
    <location>
        <begin position="201"/>
        <end position="222"/>
    </location>
</feature>
<feature type="region of interest" description="Disordered" evidence="1">
    <location>
        <begin position="337"/>
        <end position="363"/>
    </location>
</feature>
<name>A0A3S1C3E7_9CYAN</name>
<evidence type="ECO:0000256" key="2">
    <source>
        <dbReference type="SAM" id="Phobius"/>
    </source>
</evidence>
<dbReference type="Pfam" id="PF14233">
    <property type="entry name" value="DUF4335"/>
    <property type="match status" value="1"/>
</dbReference>
<keyword evidence="2" id="KW-1133">Transmembrane helix</keyword>
<dbReference type="RefSeq" id="WP_127086788.1">
    <property type="nucleotide sequence ID" value="NZ_RSCL01000037.1"/>
</dbReference>
<dbReference type="OrthoDB" id="425813at2"/>
<feature type="compositionally biased region" description="Low complexity" evidence="1">
    <location>
        <begin position="406"/>
        <end position="436"/>
    </location>
</feature>
<comment type="caution">
    <text evidence="3">The sequence shown here is derived from an EMBL/GenBank/DDBJ whole genome shotgun (WGS) entry which is preliminary data.</text>
</comment>
<evidence type="ECO:0008006" key="5">
    <source>
        <dbReference type="Google" id="ProtNLM"/>
    </source>
</evidence>